<evidence type="ECO:0000313" key="2">
    <source>
        <dbReference type="Proteomes" id="UP000299102"/>
    </source>
</evidence>
<accession>A0A4C1W877</accession>
<organism evidence="1 2">
    <name type="scientific">Eumeta variegata</name>
    <name type="common">Bagworm moth</name>
    <name type="synonym">Eumeta japonica</name>
    <dbReference type="NCBI Taxonomy" id="151549"/>
    <lineage>
        <taxon>Eukaryota</taxon>
        <taxon>Metazoa</taxon>
        <taxon>Ecdysozoa</taxon>
        <taxon>Arthropoda</taxon>
        <taxon>Hexapoda</taxon>
        <taxon>Insecta</taxon>
        <taxon>Pterygota</taxon>
        <taxon>Neoptera</taxon>
        <taxon>Endopterygota</taxon>
        <taxon>Lepidoptera</taxon>
        <taxon>Glossata</taxon>
        <taxon>Ditrysia</taxon>
        <taxon>Tineoidea</taxon>
        <taxon>Psychidae</taxon>
        <taxon>Oiketicinae</taxon>
        <taxon>Eumeta</taxon>
    </lineage>
</organism>
<evidence type="ECO:0000313" key="1">
    <source>
        <dbReference type="EMBL" id="GBP46364.1"/>
    </source>
</evidence>
<sequence length="130" mass="14636">MRVPNVPKEVLAPKNNVVFPQIGNRASHDYDAVVKSKFCLKSGDVRQRRGSKINGVRRHKHCDTRPKTTRTLILVSCRSRHEPTGGAPECTAHIGFILDVQPKTIHVFEKRRCSCAVAPYGTQTPLRCEY</sequence>
<reference evidence="1 2" key="1">
    <citation type="journal article" date="2019" name="Commun. Biol.">
        <title>The bagworm genome reveals a unique fibroin gene that provides high tensile strength.</title>
        <authorList>
            <person name="Kono N."/>
            <person name="Nakamura H."/>
            <person name="Ohtoshi R."/>
            <person name="Tomita M."/>
            <person name="Numata K."/>
            <person name="Arakawa K."/>
        </authorList>
    </citation>
    <scope>NUCLEOTIDE SEQUENCE [LARGE SCALE GENOMIC DNA]</scope>
</reference>
<dbReference type="Proteomes" id="UP000299102">
    <property type="component" value="Unassembled WGS sequence"/>
</dbReference>
<dbReference type="AlphaFoldDB" id="A0A4C1W877"/>
<gene>
    <name evidence="1" type="ORF">EVAR_36343_1</name>
</gene>
<name>A0A4C1W877_EUMVA</name>
<proteinExistence type="predicted"/>
<comment type="caution">
    <text evidence="1">The sequence shown here is derived from an EMBL/GenBank/DDBJ whole genome shotgun (WGS) entry which is preliminary data.</text>
</comment>
<dbReference type="EMBL" id="BGZK01000482">
    <property type="protein sequence ID" value="GBP46364.1"/>
    <property type="molecule type" value="Genomic_DNA"/>
</dbReference>
<keyword evidence="2" id="KW-1185">Reference proteome</keyword>
<protein>
    <submittedName>
        <fullName evidence="1">Uncharacterized protein</fullName>
    </submittedName>
</protein>